<dbReference type="InterPro" id="IPR001173">
    <property type="entry name" value="Glyco_trans_2-like"/>
</dbReference>
<dbReference type="SUPFAM" id="SSF53448">
    <property type="entry name" value="Nucleotide-diphospho-sugar transferases"/>
    <property type="match status" value="1"/>
</dbReference>
<dbReference type="PANTHER" id="PTHR22916:SF67">
    <property type="entry name" value="COLANIC ACID BIOSYNTHESIS GLYCOSYL TRANSFERASE WCAE-RELATED"/>
    <property type="match status" value="1"/>
</dbReference>
<dbReference type="GO" id="GO:0016758">
    <property type="term" value="F:hexosyltransferase activity"/>
    <property type="evidence" value="ECO:0007669"/>
    <property type="project" value="UniProtKB-ARBA"/>
</dbReference>
<reference evidence="2" key="1">
    <citation type="submission" date="2020-10" db="EMBL/GenBank/DDBJ databases">
        <authorList>
            <person name="Gilroy R."/>
        </authorList>
    </citation>
    <scope>NUCLEOTIDE SEQUENCE</scope>
    <source>
        <strain evidence="2">ChiW3-316</strain>
    </source>
</reference>
<dbReference type="AlphaFoldDB" id="A0A9D1M3M8"/>
<dbReference type="CDD" id="cd06433">
    <property type="entry name" value="GT_2_WfgS_like"/>
    <property type="match status" value="1"/>
</dbReference>
<reference evidence="2" key="2">
    <citation type="journal article" date="2021" name="PeerJ">
        <title>Extensive microbial diversity within the chicken gut microbiome revealed by metagenomics and culture.</title>
        <authorList>
            <person name="Gilroy R."/>
            <person name="Ravi A."/>
            <person name="Getino M."/>
            <person name="Pursley I."/>
            <person name="Horton D.L."/>
            <person name="Alikhan N.F."/>
            <person name="Baker D."/>
            <person name="Gharbi K."/>
            <person name="Hall N."/>
            <person name="Watson M."/>
            <person name="Adriaenssens E.M."/>
            <person name="Foster-Nyarko E."/>
            <person name="Jarju S."/>
            <person name="Secka A."/>
            <person name="Antonio M."/>
            <person name="Oren A."/>
            <person name="Chaudhuri R.R."/>
            <person name="La Ragione R."/>
            <person name="Hildebrand F."/>
            <person name="Pallen M.J."/>
        </authorList>
    </citation>
    <scope>NUCLEOTIDE SEQUENCE</scope>
    <source>
        <strain evidence="2">ChiW3-316</strain>
    </source>
</reference>
<dbReference type="Proteomes" id="UP000824107">
    <property type="component" value="Unassembled WGS sequence"/>
</dbReference>
<proteinExistence type="predicted"/>
<organism evidence="2 3">
    <name type="scientific">Candidatus Scatocola faecipullorum</name>
    <dbReference type="NCBI Taxonomy" id="2840917"/>
    <lineage>
        <taxon>Bacteria</taxon>
        <taxon>Pseudomonadati</taxon>
        <taxon>Pseudomonadota</taxon>
        <taxon>Alphaproteobacteria</taxon>
        <taxon>Rhodospirillales</taxon>
        <taxon>Rhodospirillaceae</taxon>
        <taxon>Rhodospirillaceae incertae sedis</taxon>
        <taxon>Candidatus Scatocola</taxon>
    </lineage>
</organism>
<dbReference type="Gene3D" id="3.90.550.10">
    <property type="entry name" value="Spore Coat Polysaccharide Biosynthesis Protein SpsA, Chain A"/>
    <property type="match status" value="1"/>
</dbReference>
<evidence type="ECO:0000259" key="1">
    <source>
        <dbReference type="Pfam" id="PF00535"/>
    </source>
</evidence>
<name>A0A9D1M3M8_9PROT</name>
<evidence type="ECO:0000313" key="2">
    <source>
        <dbReference type="EMBL" id="HIU53086.1"/>
    </source>
</evidence>
<sequence>MSEEKVTVITVVYNLIKSGRVKYFKQMLRSVRNQTYKNIEHIVMDGKSTDGTLSLLDKYQKKGHIKYYSEKDNGPYDAMNKGIKKADSDYVIILHSDDYLYDKNVITLQMKYLKLTNSDYTTGDTVFIDKDNNVVTPYLGIAHRYDDKYFFLKGDNTPVFWMETSFNHEGMLFKKSVFERIGYFSDEKIYGTSADFKFEVDLVLKDIKHTHIPYNFLCFRTGGASSTEDKRFYKILEYIYSKFYYLDVNKNLAEYDKLRQNPTPLFVYSLKNYLTSLNLKNFDYKKCFDFLDLMLEKQNQWKNSNVWKEVKVKSSQITAKLFSILPLLKIKDKNNIKYYKLFDFLPLLKVKTNVNGTKEYKLFNFLPIMKIKKK</sequence>
<comment type="caution">
    <text evidence="2">The sequence shown here is derived from an EMBL/GenBank/DDBJ whole genome shotgun (WGS) entry which is preliminary data.</text>
</comment>
<accession>A0A9D1M3M8</accession>
<dbReference type="EMBL" id="DVNC01000022">
    <property type="protein sequence ID" value="HIU53086.1"/>
    <property type="molecule type" value="Genomic_DNA"/>
</dbReference>
<dbReference type="InterPro" id="IPR029044">
    <property type="entry name" value="Nucleotide-diphossugar_trans"/>
</dbReference>
<dbReference type="Pfam" id="PF00535">
    <property type="entry name" value="Glycos_transf_2"/>
    <property type="match status" value="1"/>
</dbReference>
<protein>
    <submittedName>
        <fullName evidence="2">Glycosyltransferase</fullName>
    </submittedName>
</protein>
<evidence type="ECO:0000313" key="3">
    <source>
        <dbReference type="Proteomes" id="UP000824107"/>
    </source>
</evidence>
<gene>
    <name evidence="2" type="ORF">IAD20_03285</name>
</gene>
<feature type="domain" description="Glycosyltransferase 2-like" evidence="1">
    <location>
        <begin position="7"/>
        <end position="161"/>
    </location>
</feature>
<dbReference type="PANTHER" id="PTHR22916">
    <property type="entry name" value="GLYCOSYLTRANSFERASE"/>
    <property type="match status" value="1"/>
</dbReference>